<dbReference type="Proteomes" id="UP000178851">
    <property type="component" value="Unassembled WGS sequence"/>
</dbReference>
<gene>
    <name evidence="1" type="ORF">A2627_00435</name>
</gene>
<dbReference type="EMBL" id="MGGI01000001">
    <property type="protein sequence ID" value="OGM27996.1"/>
    <property type="molecule type" value="Genomic_DNA"/>
</dbReference>
<name>A0A1F7YKX3_9BACT</name>
<dbReference type="InterPro" id="IPR038573">
    <property type="entry name" value="BrnT_sf"/>
</dbReference>
<evidence type="ECO:0008006" key="3">
    <source>
        <dbReference type="Google" id="ProtNLM"/>
    </source>
</evidence>
<dbReference type="InterPro" id="IPR007460">
    <property type="entry name" value="BrnT_toxin"/>
</dbReference>
<comment type="caution">
    <text evidence="1">The sequence shown here is derived from an EMBL/GenBank/DDBJ whole genome shotgun (WGS) entry which is preliminary data.</text>
</comment>
<dbReference type="Gene3D" id="3.10.450.530">
    <property type="entry name" value="Ribonuclease toxin, BrnT, of type II toxin-antitoxin system"/>
    <property type="match status" value="1"/>
</dbReference>
<evidence type="ECO:0000313" key="2">
    <source>
        <dbReference type="Proteomes" id="UP000178851"/>
    </source>
</evidence>
<proteinExistence type="predicted"/>
<dbReference type="AlphaFoldDB" id="A0A1F7YKX3"/>
<accession>A0A1F7YKX3</accession>
<organism evidence="1 2">
    <name type="scientific">Candidatus Woesebacteria bacterium RIFCSPHIGHO2_01_FULL_39_28</name>
    <dbReference type="NCBI Taxonomy" id="1802496"/>
    <lineage>
        <taxon>Bacteria</taxon>
        <taxon>Candidatus Woeseibacteriota</taxon>
    </lineage>
</organism>
<dbReference type="Pfam" id="PF04365">
    <property type="entry name" value="BrnT_toxin"/>
    <property type="match status" value="1"/>
</dbReference>
<protein>
    <recommendedName>
        <fullName evidence="3">Toxin</fullName>
    </recommendedName>
</protein>
<sequence length="105" mass="12725">MAYDVEEELEFEWDKGNIYKNWIRHKVTNKETEEIFFDTGVIISKDPKHSIVETRYLILGRSKLKKYLSVIFTRRDSKIRIISARPMNRKERQLYEQKTKNNTKV</sequence>
<evidence type="ECO:0000313" key="1">
    <source>
        <dbReference type="EMBL" id="OGM27996.1"/>
    </source>
</evidence>
<reference evidence="1 2" key="1">
    <citation type="journal article" date="2016" name="Nat. Commun.">
        <title>Thousands of microbial genomes shed light on interconnected biogeochemical processes in an aquifer system.</title>
        <authorList>
            <person name="Anantharaman K."/>
            <person name="Brown C.T."/>
            <person name="Hug L.A."/>
            <person name="Sharon I."/>
            <person name="Castelle C.J."/>
            <person name="Probst A.J."/>
            <person name="Thomas B.C."/>
            <person name="Singh A."/>
            <person name="Wilkins M.J."/>
            <person name="Karaoz U."/>
            <person name="Brodie E.L."/>
            <person name="Williams K.H."/>
            <person name="Hubbard S.S."/>
            <person name="Banfield J.F."/>
        </authorList>
    </citation>
    <scope>NUCLEOTIDE SEQUENCE [LARGE SCALE GENOMIC DNA]</scope>
</reference>